<proteinExistence type="predicted"/>
<organism evidence="1 2">
    <name type="scientific">Rossellomorea vietnamensis</name>
    <dbReference type="NCBI Taxonomy" id="218284"/>
    <lineage>
        <taxon>Bacteria</taxon>
        <taxon>Bacillati</taxon>
        <taxon>Bacillota</taxon>
        <taxon>Bacilli</taxon>
        <taxon>Bacillales</taxon>
        <taxon>Bacillaceae</taxon>
        <taxon>Rossellomorea</taxon>
    </lineage>
</organism>
<sequence length="444" mass="47580">MNTLKAKKSPELTDFSVISLRRLERIDFKMIASIVISLLISTPISAYINGLIKDYIDGSYGVYVNTLISLLVTTTIISLFVRFLIINPLNKVEGAIKQAAQGDLTVAVNSRSNDEIGRLSHSFDKMVANLGDLLEKSNQTVIKVSDYSTQLNSIAEENTKAIDAITSTIQEVAAGSEGQAKSSAKLVIASKEIAEGMEQSAAAIQSVAKTSMSASGKAAKGNAAAVDTVKRMQEIRQSVGETSELLQALDSKSDQIGEIVKMITSIADQTNLLALNATIEAARAGEHGRGFAVVAEEVRKLAEQSGNAGDKIRFIIQEIQSETNKAVQSMNQGRTIIESGIVMVDRTGDSFKEITGDIENVSRQTHEVSAIIEQVNASTVNMLTMIENIAVIADQTSGSIQTVSAASEEQAASMQEIASNVNMLNGMSRDLRGDLSRFKVNGEL</sequence>
<reference evidence="1" key="1">
    <citation type="submission" date="2022-09" db="EMBL/GenBank/DDBJ databases">
        <title>Complete genome sequence of Rossellomorea vietnamensis strain RL-WG62, a newly isolated PGPR with the potential for plant salinity stress alleviation.</title>
        <authorList>
            <person name="Ren L."/>
            <person name="Wang G."/>
            <person name="Hu H."/>
        </authorList>
    </citation>
    <scope>NUCLEOTIDE SEQUENCE</scope>
    <source>
        <strain evidence="1">RL-WG62</strain>
    </source>
</reference>
<evidence type="ECO:0000313" key="2">
    <source>
        <dbReference type="Proteomes" id="UP001064027"/>
    </source>
</evidence>
<keyword evidence="2" id="KW-1185">Reference proteome</keyword>
<name>A0ACD4CDX5_9BACI</name>
<evidence type="ECO:0000313" key="1">
    <source>
        <dbReference type="EMBL" id="UXH46481.1"/>
    </source>
</evidence>
<protein>
    <submittedName>
        <fullName evidence="1">Methyl-accepting chemotaxis protein</fullName>
    </submittedName>
</protein>
<gene>
    <name evidence="1" type="ORF">N5C46_10690</name>
</gene>
<dbReference type="EMBL" id="CP104558">
    <property type="protein sequence ID" value="UXH46481.1"/>
    <property type="molecule type" value="Genomic_DNA"/>
</dbReference>
<accession>A0ACD4CDX5</accession>
<dbReference type="Proteomes" id="UP001064027">
    <property type="component" value="Chromosome"/>
</dbReference>